<dbReference type="GO" id="GO:0050660">
    <property type="term" value="F:flavin adenine dinucleotide binding"/>
    <property type="evidence" value="ECO:0007669"/>
    <property type="project" value="InterPro"/>
</dbReference>
<feature type="domain" description="FAD-binding FR-type" evidence="13">
    <location>
        <begin position="3"/>
        <end position="101"/>
    </location>
</feature>
<dbReference type="GO" id="GO:0051537">
    <property type="term" value="F:2 iron, 2 sulfur cluster binding"/>
    <property type="evidence" value="ECO:0007669"/>
    <property type="project" value="UniProtKB-KW"/>
</dbReference>
<dbReference type="EMBL" id="ACIP02000002">
    <property type="protein sequence ID" value="EEP28597.1"/>
    <property type="molecule type" value="Genomic_DNA"/>
</dbReference>
<accession>C4GBV4</accession>
<keyword evidence="3 11" id="KW-0285">Flavoprotein</keyword>
<dbReference type="AlphaFoldDB" id="C4GBV4"/>
<dbReference type="Gene3D" id="2.40.30.10">
    <property type="entry name" value="Translation factors"/>
    <property type="match status" value="1"/>
</dbReference>
<evidence type="ECO:0000259" key="13">
    <source>
        <dbReference type="PROSITE" id="PS51384"/>
    </source>
</evidence>
<evidence type="ECO:0000256" key="7">
    <source>
        <dbReference type="ARBA" id="ARBA00022982"/>
    </source>
</evidence>
<dbReference type="Proteomes" id="UP000003494">
    <property type="component" value="Unassembled WGS sequence"/>
</dbReference>
<dbReference type="GO" id="GO:0046872">
    <property type="term" value="F:metal ion binding"/>
    <property type="evidence" value="ECO:0007669"/>
    <property type="project" value="UniProtKB-KW"/>
</dbReference>
<keyword evidence="8 12" id="KW-0408">Iron</keyword>
<feature type="binding site" evidence="12">
    <location>
        <position position="243"/>
    </location>
    <ligand>
        <name>[2Fe-2S] cluster</name>
        <dbReference type="ChEBI" id="CHEBI:190135"/>
    </ligand>
</feature>
<feature type="binding site" evidence="11">
    <location>
        <begin position="52"/>
        <end position="55"/>
    </location>
    <ligand>
        <name>FAD</name>
        <dbReference type="ChEBI" id="CHEBI:57692"/>
    </ligand>
</feature>
<keyword evidence="2" id="KW-0813">Transport</keyword>
<evidence type="ECO:0000313" key="14">
    <source>
        <dbReference type="EMBL" id="EEP28597.1"/>
    </source>
</evidence>
<dbReference type="HOGENOM" id="CLU_003827_1_2_9"/>
<dbReference type="SUPFAM" id="SSF63380">
    <property type="entry name" value="Riboflavin synthase domain-like"/>
    <property type="match status" value="1"/>
</dbReference>
<dbReference type="PANTHER" id="PTHR43513:SF3">
    <property type="entry name" value="DIHYDROOROTATE DEHYDROGENASE B (NAD(+)), ELECTRON TRANSFER SUBUNIT-RELATED"/>
    <property type="match status" value="1"/>
</dbReference>
<evidence type="ECO:0000256" key="6">
    <source>
        <dbReference type="ARBA" id="ARBA00022827"/>
    </source>
</evidence>
<feature type="binding site" evidence="11">
    <location>
        <begin position="76"/>
        <end position="77"/>
    </location>
    <ligand>
        <name>FAD</name>
        <dbReference type="ChEBI" id="CHEBI:57692"/>
    </ligand>
</feature>
<dbReference type="GO" id="GO:0006221">
    <property type="term" value="P:pyrimidine nucleotide biosynthetic process"/>
    <property type="evidence" value="ECO:0007669"/>
    <property type="project" value="InterPro"/>
</dbReference>
<dbReference type="SUPFAM" id="SSF52343">
    <property type="entry name" value="Ferredoxin reductase-like, C-terminal NADP-linked domain"/>
    <property type="match status" value="1"/>
</dbReference>
<feature type="binding site" evidence="11">
    <location>
        <begin position="69"/>
        <end position="71"/>
    </location>
    <ligand>
        <name>FAD</name>
        <dbReference type="ChEBI" id="CHEBI:57692"/>
    </ligand>
</feature>
<comment type="similarity">
    <text evidence="1">Belongs to the PyrK family.</text>
</comment>
<evidence type="ECO:0000256" key="8">
    <source>
        <dbReference type="ARBA" id="ARBA00023004"/>
    </source>
</evidence>
<dbReference type="GO" id="GO:0016491">
    <property type="term" value="F:oxidoreductase activity"/>
    <property type="evidence" value="ECO:0007669"/>
    <property type="project" value="InterPro"/>
</dbReference>
<comment type="cofactor">
    <cofactor evidence="10">
        <name>[2Fe-2S] cluster</name>
        <dbReference type="ChEBI" id="CHEBI:190135"/>
    </cofactor>
</comment>
<dbReference type="CDD" id="cd06218">
    <property type="entry name" value="DHOD_e_trans"/>
    <property type="match status" value="1"/>
</dbReference>
<sequence>MSKQMDQARVLKSEPLAEGVFSLLLQTKIAEEAVAGQFISVYSRDGARLLPRPISICQIRRDAGTLRLVYRVVGRGTEEFSRLKGGESLRVLGPLGNGFSADAGTLPICRRPILIGGGIGIPPMVGLAETLCSANRSGESISDASDQERVGEHAWVEPTLVMGYRNEDTFLTKECRAAGRLVIASDDGSIGTHGTVIDAIREQRVTGDAVFACGPKPMLRAVKAYAEQNKLPCFISMEERMACGIGACLACVCRTVDADDHSRVKNARVCADGPVFDAKKVDLS</sequence>
<dbReference type="InterPro" id="IPR012165">
    <property type="entry name" value="Cyt_c3_hydrogenase_gsu"/>
</dbReference>
<dbReference type="PANTHER" id="PTHR43513">
    <property type="entry name" value="DIHYDROOROTATE DEHYDROGENASE B (NAD(+)), ELECTRON TRANSFER SUBUNIT"/>
    <property type="match status" value="1"/>
</dbReference>
<feature type="binding site" evidence="12">
    <location>
        <position position="248"/>
    </location>
    <ligand>
        <name>[2Fe-2S] cluster</name>
        <dbReference type="ChEBI" id="CHEBI:190135"/>
    </ligand>
</feature>
<keyword evidence="6 11" id="KW-0274">FAD</keyword>
<comment type="caution">
    <text evidence="14">The sequence shown here is derived from an EMBL/GenBank/DDBJ whole genome shotgun (WGS) entry which is preliminary data.</text>
</comment>
<evidence type="ECO:0000256" key="2">
    <source>
        <dbReference type="ARBA" id="ARBA00022448"/>
    </source>
</evidence>
<gene>
    <name evidence="14" type="ORF">GCWU000342_01407</name>
</gene>
<keyword evidence="7" id="KW-0249">Electron transport</keyword>
<dbReference type="Pfam" id="PF10418">
    <property type="entry name" value="DHODB_Fe-S_bind"/>
    <property type="match status" value="1"/>
</dbReference>
<evidence type="ECO:0000256" key="3">
    <source>
        <dbReference type="ARBA" id="ARBA00022630"/>
    </source>
</evidence>
<dbReference type="PIRSF" id="PIRSF006816">
    <property type="entry name" value="Cyc3_hyd_g"/>
    <property type="match status" value="1"/>
</dbReference>
<evidence type="ECO:0000256" key="12">
    <source>
        <dbReference type="PIRSR" id="PIRSR006816-2"/>
    </source>
</evidence>
<dbReference type="InterPro" id="IPR017938">
    <property type="entry name" value="Riboflavin_synthase-like_b-brl"/>
</dbReference>
<protein>
    <submittedName>
        <fullName evidence="14">Oxidoreductase NAD-binding domain protein</fullName>
    </submittedName>
</protein>
<proteinExistence type="inferred from homology"/>
<comment type="cofactor">
    <cofactor evidence="11">
        <name>FAD</name>
        <dbReference type="ChEBI" id="CHEBI:57692"/>
    </cofactor>
    <text evidence="11">Binds 1 FAD per subunit.</text>
</comment>
<evidence type="ECO:0000313" key="15">
    <source>
        <dbReference type="Proteomes" id="UP000003494"/>
    </source>
</evidence>
<evidence type="ECO:0000256" key="1">
    <source>
        <dbReference type="ARBA" id="ARBA00006422"/>
    </source>
</evidence>
<dbReference type="InterPro" id="IPR050353">
    <property type="entry name" value="PyrK_electron_transfer"/>
</dbReference>
<comment type="cofactor">
    <cofactor evidence="12">
        <name>[2Fe-2S] cluster</name>
        <dbReference type="ChEBI" id="CHEBI:190135"/>
    </cofactor>
    <text evidence="12">Binds 1 [2Fe-2S] cluster per subunit.</text>
</comment>
<dbReference type="PROSITE" id="PS51384">
    <property type="entry name" value="FAD_FR"/>
    <property type="match status" value="1"/>
</dbReference>
<dbReference type="InterPro" id="IPR039261">
    <property type="entry name" value="FNR_nucleotide-bd"/>
</dbReference>
<evidence type="ECO:0000256" key="5">
    <source>
        <dbReference type="ARBA" id="ARBA00022723"/>
    </source>
</evidence>
<name>C4GBV4_9FIRM</name>
<keyword evidence="4 12" id="KW-0001">2Fe-2S</keyword>
<keyword evidence="5 12" id="KW-0479">Metal-binding</keyword>
<dbReference type="InterPro" id="IPR037117">
    <property type="entry name" value="Dihydroorotate_DH_ele_sf"/>
</dbReference>
<dbReference type="InterPro" id="IPR017927">
    <property type="entry name" value="FAD-bd_FR_type"/>
</dbReference>
<reference evidence="14" key="1">
    <citation type="submission" date="2009-04" db="EMBL/GenBank/DDBJ databases">
        <authorList>
            <person name="Weinstock G."/>
            <person name="Sodergren E."/>
            <person name="Clifton S."/>
            <person name="Fulton L."/>
            <person name="Fulton B."/>
            <person name="Courtney L."/>
            <person name="Fronick C."/>
            <person name="Harrison M."/>
            <person name="Strong C."/>
            <person name="Farmer C."/>
            <person name="Delahaunty K."/>
            <person name="Markovic C."/>
            <person name="Hall O."/>
            <person name="Minx P."/>
            <person name="Tomlinson C."/>
            <person name="Mitreva M."/>
            <person name="Nelson J."/>
            <person name="Hou S."/>
            <person name="Wollam A."/>
            <person name="Pepin K.H."/>
            <person name="Johnson M."/>
            <person name="Bhonagiri V."/>
            <person name="Nash W.E."/>
            <person name="Warren W."/>
            <person name="Chinwalla A."/>
            <person name="Mardis E.R."/>
            <person name="Wilson R.K."/>
        </authorList>
    </citation>
    <scope>NUCLEOTIDE SEQUENCE [LARGE SCALE GENOMIC DNA]</scope>
    <source>
        <strain evidence="14">DSM 14600</strain>
    </source>
</reference>
<dbReference type="InterPro" id="IPR019480">
    <property type="entry name" value="Dihydroorotate_DH_Fe-S-bd"/>
</dbReference>
<dbReference type="STRING" id="626523.GCWU000342_01407"/>
<evidence type="ECO:0000256" key="11">
    <source>
        <dbReference type="PIRSR" id="PIRSR006816-1"/>
    </source>
</evidence>
<evidence type="ECO:0000256" key="10">
    <source>
        <dbReference type="ARBA" id="ARBA00034078"/>
    </source>
</evidence>
<dbReference type="Gene3D" id="2.10.240.10">
    <property type="entry name" value="Dihydroorotate dehydrogenase, electron transfer subunit"/>
    <property type="match status" value="1"/>
</dbReference>
<dbReference type="Gene3D" id="3.40.50.80">
    <property type="entry name" value="Nucleotide-binding domain of ferredoxin-NADP reductase (FNR) module"/>
    <property type="match status" value="1"/>
</dbReference>
<feature type="binding site" evidence="12">
    <location>
        <position position="270"/>
    </location>
    <ligand>
        <name>[2Fe-2S] cluster</name>
        <dbReference type="ChEBI" id="CHEBI:190135"/>
    </ligand>
</feature>
<organism evidence="14 15">
    <name type="scientific">Shuttleworthella satelles DSM 14600</name>
    <dbReference type="NCBI Taxonomy" id="626523"/>
    <lineage>
        <taxon>Bacteria</taxon>
        <taxon>Bacillati</taxon>
        <taxon>Bacillota</taxon>
        <taxon>Clostridia</taxon>
        <taxon>Lachnospirales</taxon>
        <taxon>Lachnospiraceae</taxon>
        <taxon>Shuttleworthella</taxon>
    </lineage>
</organism>
<evidence type="ECO:0000256" key="9">
    <source>
        <dbReference type="ARBA" id="ARBA00023014"/>
    </source>
</evidence>
<dbReference type="eggNOG" id="COG0543">
    <property type="taxonomic scope" value="Bacteria"/>
</dbReference>
<feature type="binding site" evidence="12">
    <location>
        <position position="251"/>
    </location>
    <ligand>
        <name>[2Fe-2S] cluster</name>
        <dbReference type="ChEBI" id="CHEBI:190135"/>
    </ligand>
</feature>
<evidence type="ECO:0000256" key="4">
    <source>
        <dbReference type="ARBA" id="ARBA00022714"/>
    </source>
</evidence>
<keyword evidence="9 12" id="KW-0411">Iron-sulfur</keyword>
<keyword evidence="15" id="KW-1185">Reference proteome</keyword>
<dbReference type="RefSeq" id="WP_006906410.1">
    <property type="nucleotide sequence ID" value="NZ_GG665866.1"/>
</dbReference>